<reference evidence="1" key="1">
    <citation type="submission" date="2024-02" db="EMBL/GenBank/DDBJ databases">
        <title>Metagenome Assembled Genome of Zalaria obscura JY119.</title>
        <authorList>
            <person name="Vighnesh L."/>
            <person name="Jagadeeshwari U."/>
            <person name="Venkata Ramana C."/>
            <person name="Sasikala C."/>
        </authorList>
    </citation>
    <scope>NUCLEOTIDE SEQUENCE</scope>
    <source>
        <strain evidence="1">JY119</strain>
    </source>
</reference>
<gene>
    <name evidence="1" type="ORF">M8818_007920</name>
</gene>
<sequence>MKPPETDTTTATRQLHSEKRSAGPPGTSAGLAPRTSLDTTKRPGTAGRVYSRSKELPVHAPSINITSEPHTSEFPTSSPPHFSSSQNSPFDGTRTPIGVALGSPAHPPTWGRAYTSDNATPRLSANAARDRNHSLEALPQPPRSRDNLDADMAQRSRSPATNPPERELKKQKSSTWRGLFARKQTKASIPEPFYKLEQPRVSDKDHHARGGWSGEPTPKPSADPQTPWPARFHGHAHGHGHARDSSVSRGLLRSTMRAEMDKRHFDSMASPPVMSPISQKASVDEITPPPSRKGSVASGEDVVFDTETGFARGARGLPRLEVDIPVGEMERYSVMFEGLLKPRMSLLERRKGAGTLKKLNPLVESKNRVCSFSPFLFVS</sequence>
<comment type="caution">
    <text evidence="1">The sequence shown here is derived from an EMBL/GenBank/DDBJ whole genome shotgun (WGS) entry which is preliminary data.</text>
</comment>
<proteinExistence type="predicted"/>
<evidence type="ECO:0000313" key="1">
    <source>
        <dbReference type="EMBL" id="KAK8192748.1"/>
    </source>
</evidence>
<accession>A0ACC3S339</accession>
<dbReference type="Proteomes" id="UP001320706">
    <property type="component" value="Unassembled WGS sequence"/>
</dbReference>
<evidence type="ECO:0000313" key="2">
    <source>
        <dbReference type="Proteomes" id="UP001320706"/>
    </source>
</evidence>
<organism evidence="1 2">
    <name type="scientific">Zalaria obscura</name>
    <dbReference type="NCBI Taxonomy" id="2024903"/>
    <lineage>
        <taxon>Eukaryota</taxon>
        <taxon>Fungi</taxon>
        <taxon>Dikarya</taxon>
        <taxon>Ascomycota</taxon>
        <taxon>Pezizomycotina</taxon>
        <taxon>Dothideomycetes</taxon>
        <taxon>Dothideomycetidae</taxon>
        <taxon>Dothideales</taxon>
        <taxon>Zalariaceae</taxon>
        <taxon>Zalaria</taxon>
    </lineage>
</organism>
<name>A0ACC3S339_9PEZI</name>
<keyword evidence="2" id="KW-1185">Reference proteome</keyword>
<protein>
    <submittedName>
        <fullName evidence="1">Uncharacterized protein</fullName>
    </submittedName>
</protein>
<dbReference type="EMBL" id="JAMKPW020000044">
    <property type="protein sequence ID" value="KAK8192748.1"/>
    <property type="molecule type" value="Genomic_DNA"/>
</dbReference>